<dbReference type="Proteomes" id="UP001293254">
    <property type="component" value="Unassembled WGS sequence"/>
</dbReference>
<evidence type="ECO:0000313" key="2">
    <source>
        <dbReference type="Proteomes" id="UP001293254"/>
    </source>
</evidence>
<keyword evidence="2" id="KW-1185">Reference proteome</keyword>
<name>A0AAE1XIQ0_9LAMI</name>
<reference evidence="1" key="1">
    <citation type="submission" date="2020-06" db="EMBL/GenBank/DDBJ databases">
        <authorList>
            <person name="Li T."/>
            <person name="Hu X."/>
            <person name="Zhang T."/>
            <person name="Song X."/>
            <person name="Zhang H."/>
            <person name="Dai N."/>
            <person name="Sheng W."/>
            <person name="Hou X."/>
            <person name="Wei L."/>
        </authorList>
    </citation>
    <scope>NUCLEOTIDE SEQUENCE</scope>
    <source>
        <strain evidence="1">3651</strain>
        <tissue evidence="1">Leaf</tissue>
    </source>
</reference>
<protein>
    <submittedName>
        <fullName evidence="1">Uncharacterized protein</fullName>
    </submittedName>
</protein>
<dbReference type="AlphaFoldDB" id="A0AAE1XIQ0"/>
<proteinExistence type="predicted"/>
<accession>A0AAE1XIQ0</accession>
<dbReference type="EMBL" id="JACGWO010000027">
    <property type="protein sequence ID" value="KAK4412093.1"/>
    <property type="molecule type" value="Genomic_DNA"/>
</dbReference>
<evidence type="ECO:0000313" key="1">
    <source>
        <dbReference type="EMBL" id="KAK4412093.1"/>
    </source>
</evidence>
<comment type="caution">
    <text evidence="1">The sequence shown here is derived from an EMBL/GenBank/DDBJ whole genome shotgun (WGS) entry which is preliminary data.</text>
</comment>
<sequence>MKLFFLSLNDSAPIPLRDPLFAFLAPGISCLPTFCLSAPHRSLGLSSTKSLERAEARRGPLGKENEPQLLKQLEAGLRQREGVVRLLLPGRESPLLEKRKKGKSASKAVPTCPSSSPVDYLYPYIAFPALSPVSAVFLFLGMSEIRTKLYWYTTLKLRTLLRLLHPTIFILSSCPIISAVEAVENRLFELPDQHQLTLQAKPIRSNKRKFLSEKEQSSPNAHRSALLYEGSSKSFLQRNLKSLTLVLLSRKLASALSIELPFVPFETPTLLKPAMEVPESFLEFRA</sequence>
<reference evidence="1" key="2">
    <citation type="journal article" date="2024" name="Plant">
        <title>Genomic evolution and insights into agronomic trait innovations of Sesamum species.</title>
        <authorList>
            <person name="Miao H."/>
            <person name="Wang L."/>
            <person name="Qu L."/>
            <person name="Liu H."/>
            <person name="Sun Y."/>
            <person name="Le M."/>
            <person name="Wang Q."/>
            <person name="Wei S."/>
            <person name="Zheng Y."/>
            <person name="Lin W."/>
            <person name="Duan Y."/>
            <person name="Cao H."/>
            <person name="Xiong S."/>
            <person name="Wang X."/>
            <person name="Wei L."/>
            <person name="Li C."/>
            <person name="Ma Q."/>
            <person name="Ju M."/>
            <person name="Zhao R."/>
            <person name="Li G."/>
            <person name="Mu C."/>
            <person name="Tian Q."/>
            <person name="Mei H."/>
            <person name="Zhang T."/>
            <person name="Gao T."/>
            <person name="Zhang H."/>
        </authorList>
    </citation>
    <scope>NUCLEOTIDE SEQUENCE</scope>
    <source>
        <strain evidence="1">3651</strain>
    </source>
</reference>
<gene>
    <name evidence="1" type="ORF">Salat_2993400</name>
</gene>
<organism evidence="1 2">
    <name type="scientific">Sesamum alatum</name>
    <dbReference type="NCBI Taxonomy" id="300844"/>
    <lineage>
        <taxon>Eukaryota</taxon>
        <taxon>Viridiplantae</taxon>
        <taxon>Streptophyta</taxon>
        <taxon>Embryophyta</taxon>
        <taxon>Tracheophyta</taxon>
        <taxon>Spermatophyta</taxon>
        <taxon>Magnoliopsida</taxon>
        <taxon>eudicotyledons</taxon>
        <taxon>Gunneridae</taxon>
        <taxon>Pentapetalae</taxon>
        <taxon>asterids</taxon>
        <taxon>lamiids</taxon>
        <taxon>Lamiales</taxon>
        <taxon>Pedaliaceae</taxon>
        <taxon>Sesamum</taxon>
    </lineage>
</organism>